<keyword evidence="2" id="KW-0479">Metal-binding</keyword>
<dbReference type="OrthoDB" id="288590at2759"/>
<organism evidence="8 9">
    <name type="scientific">Musa troglodytarum</name>
    <name type="common">fe'i banana</name>
    <dbReference type="NCBI Taxonomy" id="320322"/>
    <lineage>
        <taxon>Eukaryota</taxon>
        <taxon>Viridiplantae</taxon>
        <taxon>Streptophyta</taxon>
        <taxon>Embryophyta</taxon>
        <taxon>Tracheophyta</taxon>
        <taxon>Spermatophyta</taxon>
        <taxon>Magnoliopsida</taxon>
        <taxon>Liliopsida</taxon>
        <taxon>Zingiberales</taxon>
        <taxon>Musaceae</taxon>
        <taxon>Musa</taxon>
    </lineage>
</organism>
<dbReference type="GO" id="GO:0016491">
    <property type="term" value="F:oxidoreductase activity"/>
    <property type="evidence" value="ECO:0007669"/>
    <property type="project" value="UniProtKB-KW"/>
</dbReference>
<evidence type="ECO:0000313" key="9">
    <source>
        <dbReference type="Proteomes" id="UP001055439"/>
    </source>
</evidence>
<evidence type="ECO:0000256" key="4">
    <source>
        <dbReference type="ARBA" id="ARBA00023004"/>
    </source>
</evidence>
<sequence>MDCLQGWPEQVVRVQALSDSGLMTIPDVYVKPPAERPSIGNGGAVTSDIPVIELGGLAEGAAECRATIRAVADACSEWGFFQVVNHGVSPDLVARVREVWRAFFHLPMEEKQAYANDPKTYEGYGSRLGVDKGAILDWGDYFFLHLLPNPSRTRTSGLRCHRPADELAKLCGTLMKVLSISLGLDAEQLQTAFGGDAVGACLRVNYYPRCPQPELTLRPPRSRWPHDPPRRRLRQGSPSPQRRRLGHRPAHPRRFHRQHRRPDSGTAPLHLVVVLSNAVYRSVEHRVVVNAAQERLSLAFFYNPRSDVAIAPVSKLVTAERPQLYRPMTFDEYRLHIRKKGPKGKSQVESLKAQC</sequence>
<feature type="domain" description="Isopenicillin N synthase-like Fe(2+) 2OG dioxygenase" evidence="6">
    <location>
        <begin position="272"/>
        <end position="304"/>
    </location>
</feature>
<dbReference type="Gene3D" id="2.60.120.330">
    <property type="entry name" value="B-lactam Antibiotic, Isopenicillin N Synthase, Chain"/>
    <property type="match status" value="2"/>
</dbReference>
<protein>
    <submittedName>
        <fullName evidence="8">2OG-Fe(II) oxygenase superfamily</fullName>
    </submittedName>
</protein>
<dbReference type="InterPro" id="IPR050231">
    <property type="entry name" value="Iron_ascorbate_oxido_reductase"/>
</dbReference>
<dbReference type="EMBL" id="CP097503">
    <property type="protein sequence ID" value="URD81558.1"/>
    <property type="molecule type" value="Genomic_DNA"/>
</dbReference>
<dbReference type="AlphaFoldDB" id="A0A9E7ETG5"/>
<keyword evidence="4" id="KW-0408">Iron</keyword>
<evidence type="ECO:0000256" key="1">
    <source>
        <dbReference type="ARBA" id="ARBA00001961"/>
    </source>
</evidence>
<evidence type="ECO:0000259" key="6">
    <source>
        <dbReference type="Pfam" id="PF03171"/>
    </source>
</evidence>
<comment type="cofactor">
    <cofactor evidence="1">
        <name>L-ascorbate</name>
        <dbReference type="ChEBI" id="CHEBI:38290"/>
    </cofactor>
</comment>
<evidence type="ECO:0000256" key="2">
    <source>
        <dbReference type="ARBA" id="ARBA00022723"/>
    </source>
</evidence>
<keyword evidence="3" id="KW-0560">Oxidoreductase</keyword>
<accession>A0A9E7ETG5</accession>
<dbReference type="Pfam" id="PF03171">
    <property type="entry name" value="2OG-FeII_Oxy"/>
    <property type="match status" value="1"/>
</dbReference>
<dbReference type="PANTHER" id="PTHR47990">
    <property type="entry name" value="2-OXOGLUTARATE (2OG) AND FE(II)-DEPENDENT OXYGENASE SUPERFAMILY PROTEIN-RELATED"/>
    <property type="match status" value="1"/>
</dbReference>
<keyword evidence="9" id="KW-1185">Reference proteome</keyword>
<dbReference type="InterPro" id="IPR027443">
    <property type="entry name" value="IPNS-like_sf"/>
</dbReference>
<gene>
    <name evidence="8" type="ORF">MUK42_19945</name>
</gene>
<reference evidence="8" key="1">
    <citation type="submission" date="2022-05" db="EMBL/GenBank/DDBJ databases">
        <title>The Musa troglodytarum L. genome provides insights into the mechanism of non-climacteric behaviour and enrichment of carotenoids.</title>
        <authorList>
            <person name="Wang J."/>
        </authorList>
    </citation>
    <scope>NUCLEOTIDE SEQUENCE</scope>
    <source>
        <tissue evidence="8">Leaf</tissue>
    </source>
</reference>
<dbReference type="InterPro" id="IPR026992">
    <property type="entry name" value="DIOX_N"/>
</dbReference>
<dbReference type="SUPFAM" id="SSF51197">
    <property type="entry name" value="Clavaminate synthase-like"/>
    <property type="match status" value="2"/>
</dbReference>
<proteinExistence type="predicted"/>
<evidence type="ECO:0000259" key="7">
    <source>
        <dbReference type="Pfam" id="PF14226"/>
    </source>
</evidence>
<dbReference type="Pfam" id="PF14226">
    <property type="entry name" value="DIOX_N"/>
    <property type="match status" value="1"/>
</dbReference>
<feature type="domain" description="Non-haem dioxygenase N-terminal" evidence="7">
    <location>
        <begin position="49"/>
        <end position="149"/>
    </location>
</feature>
<feature type="region of interest" description="Disordered" evidence="5">
    <location>
        <begin position="217"/>
        <end position="264"/>
    </location>
</feature>
<dbReference type="Proteomes" id="UP001055439">
    <property type="component" value="Chromosome 10"/>
</dbReference>
<evidence type="ECO:0000256" key="3">
    <source>
        <dbReference type="ARBA" id="ARBA00023002"/>
    </source>
</evidence>
<evidence type="ECO:0000256" key="5">
    <source>
        <dbReference type="SAM" id="MobiDB-lite"/>
    </source>
</evidence>
<name>A0A9E7ETG5_9LILI</name>
<dbReference type="GO" id="GO:0046872">
    <property type="term" value="F:metal ion binding"/>
    <property type="evidence" value="ECO:0007669"/>
    <property type="project" value="UniProtKB-KW"/>
</dbReference>
<feature type="compositionally biased region" description="Basic residues" evidence="5">
    <location>
        <begin position="241"/>
        <end position="260"/>
    </location>
</feature>
<evidence type="ECO:0000313" key="8">
    <source>
        <dbReference type="EMBL" id="URD81558.1"/>
    </source>
</evidence>
<dbReference type="InterPro" id="IPR044861">
    <property type="entry name" value="IPNS-like_FE2OG_OXY"/>
</dbReference>